<keyword evidence="3" id="KW-1185">Reference proteome</keyword>
<protein>
    <submittedName>
        <fullName evidence="2">Uncharacterized protein</fullName>
    </submittedName>
</protein>
<reference evidence="2 3" key="1">
    <citation type="submission" date="2020-03" db="EMBL/GenBank/DDBJ databases">
        <title>Dissostichus mawsoni Genome sequencing and assembly.</title>
        <authorList>
            <person name="Park H."/>
        </authorList>
    </citation>
    <scope>NUCLEOTIDE SEQUENCE [LARGE SCALE GENOMIC DNA]</scope>
    <source>
        <strain evidence="2">DM0001</strain>
        <tissue evidence="2">Muscle</tissue>
    </source>
</reference>
<gene>
    <name evidence="2" type="ORF">F7725_004424</name>
</gene>
<comment type="caution">
    <text evidence="2">The sequence shown here is derived from an EMBL/GenBank/DDBJ whole genome shotgun (WGS) entry which is preliminary data.</text>
</comment>
<dbReference type="EMBL" id="JAAKFY010000023">
    <property type="protein sequence ID" value="KAF3836960.1"/>
    <property type="molecule type" value="Genomic_DNA"/>
</dbReference>
<sequence>MQLRSVSPAQDLRGTEACQHKALVTMHYHHTNGFLPGPDEKSPDSAEREDTLEPVIRTGSLKVGLEDRAGAAEGGRNEQEIKKENAPKGQQQKEEATDNKKSKTLPTGKKSRAGSSARTNIESNNTTAPPWEENKELHTSAEPFKVRAHSVNH</sequence>
<dbReference type="Proteomes" id="UP000518266">
    <property type="component" value="Unassembled WGS sequence"/>
</dbReference>
<organism evidence="2 3">
    <name type="scientific">Dissostichus mawsoni</name>
    <name type="common">Antarctic cod</name>
    <dbReference type="NCBI Taxonomy" id="36200"/>
    <lineage>
        <taxon>Eukaryota</taxon>
        <taxon>Metazoa</taxon>
        <taxon>Chordata</taxon>
        <taxon>Craniata</taxon>
        <taxon>Vertebrata</taxon>
        <taxon>Euteleostomi</taxon>
        <taxon>Actinopterygii</taxon>
        <taxon>Neopterygii</taxon>
        <taxon>Teleostei</taxon>
        <taxon>Neoteleostei</taxon>
        <taxon>Acanthomorphata</taxon>
        <taxon>Eupercaria</taxon>
        <taxon>Perciformes</taxon>
        <taxon>Notothenioidei</taxon>
        <taxon>Nototheniidae</taxon>
        <taxon>Dissostichus</taxon>
    </lineage>
</organism>
<proteinExistence type="predicted"/>
<evidence type="ECO:0000313" key="2">
    <source>
        <dbReference type="EMBL" id="KAF3836960.1"/>
    </source>
</evidence>
<feature type="compositionally biased region" description="Basic and acidic residues" evidence="1">
    <location>
        <begin position="64"/>
        <end position="101"/>
    </location>
</feature>
<evidence type="ECO:0000313" key="3">
    <source>
        <dbReference type="Proteomes" id="UP000518266"/>
    </source>
</evidence>
<feature type="compositionally biased region" description="Basic and acidic residues" evidence="1">
    <location>
        <begin position="38"/>
        <end position="51"/>
    </location>
</feature>
<evidence type="ECO:0000256" key="1">
    <source>
        <dbReference type="SAM" id="MobiDB-lite"/>
    </source>
</evidence>
<accession>A0A7J5XJ04</accession>
<dbReference type="AlphaFoldDB" id="A0A7J5XJ04"/>
<name>A0A7J5XJ04_DISMA</name>
<feature type="region of interest" description="Disordered" evidence="1">
    <location>
        <begin position="30"/>
        <end position="153"/>
    </location>
</feature>
<feature type="compositionally biased region" description="Polar residues" evidence="1">
    <location>
        <begin position="113"/>
        <end position="128"/>
    </location>
</feature>